<dbReference type="InterPro" id="IPR050256">
    <property type="entry name" value="Glycosyltransferase_2"/>
</dbReference>
<dbReference type="PANTHER" id="PTHR48090:SF7">
    <property type="entry name" value="RFBJ PROTEIN"/>
    <property type="match status" value="1"/>
</dbReference>
<protein>
    <submittedName>
        <fullName evidence="2">Dolichol-phosphate mannosyltransferase-membrane bound sugar transferase involved in LPS biosynthesis</fullName>
    </submittedName>
</protein>
<dbReference type="InterPro" id="IPR001173">
    <property type="entry name" value="Glyco_trans_2-like"/>
</dbReference>
<dbReference type="Gene3D" id="3.90.550.10">
    <property type="entry name" value="Spore Coat Polysaccharide Biosynthesis Protein SpsA, Chain A"/>
    <property type="match status" value="1"/>
</dbReference>
<evidence type="ECO:0000259" key="1">
    <source>
        <dbReference type="Pfam" id="PF00535"/>
    </source>
</evidence>
<keyword evidence="2" id="KW-0328">Glycosyltransferase</keyword>
<proteinExistence type="predicted"/>
<dbReference type="PANTHER" id="PTHR48090">
    <property type="entry name" value="UNDECAPRENYL-PHOSPHATE 4-DEOXY-4-FORMAMIDO-L-ARABINOSE TRANSFERASE-RELATED"/>
    <property type="match status" value="1"/>
</dbReference>
<name>A0A1W6NYJ5_9RHOB</name>
<organism evidence="2 3">
    <name type="scientific">Ketogulonicigenium robustum</name>
    <dbReference type="NCBI Taxonomy" id="92947"/>
    <lineage>
        <taxon>Bacteria</taxon>
        <taxon>Pseudomonadati</taxon>
        <taxon>Pseudomonadota</taxon>
        <taxon>Alphaproteobacteria</taxon>
        <taxon>Rhodobacterales</taxon>
        <taxon>Roseobacteraceae</taxon>
        <taxon>Ketogulonicigenium</taxon>
    </lineage>
</organism>
<keyword evidence="3" id="KW-1185">Reference proteome</keyword>
<dbReference type="InterPro" id="IPR029044">
    <property type="entry name" value="Nucleotide-diphossugar_trans"/>
</dbReference>
<gene>
    <name evidence="2" type="ORF">BVG79_00745</name>
</gene>
<dbReference type="AlphaFoldDB" id="A0A1W6NYJ5"/>
<sequence>MPAFNEGAGIRAAIDEVRKALLNKTSGAELIVVDDGSTDDTAALVRAEVMSDSRIRLISQHNQGHGAALNAGVAASSAGVIMVVDADQPIALGQMQPWLERVVSGDVGAVMAHRQRRNDGAGRAVLSFGLSCALFMRFGRWVGDANVPCKILPRGAWVPSAAVPSAITAIRLQAVRVPVKMRDTGAGASGRVLWRTALGALRAIYS</sequence>
<dbReference type="KEGG" id="kro:BVG79_00745"/>
<dbReference type="EMBL" id="CP019937">
    <property type="protein sequence ID" value="ARO14097.1"/>
    <property type="molecule type" value="Genomic_DNA"/>
</dbReference>
<dbReference type="Pfam" id="PF00535">
    <property type="entry name" value="Glycos_transf_2"/>
    <property type="match status" value="1"/>
</dbReference>
<dbReference type="SUPFAM" id="SSF53448">
    <property type="entry name" value="Nucleotide-diphospho-sugar transferases"/>
    <property type="match status" value="1"/>
</dbReference>
<reference evidence="2 3" key="1">
    <citation type="submission" date="2017-02" db="EMBL/GenBank/DDBJ databases">
        <title>Ketogulonicigenium robustum SPU B003 Genome sequencing and assembly.</title>
        <authorList>
            <person name="Li Y."/>
            <person name="Liu L."/>
            <person name="Wang C."/>
            <person name="Zhang M."/>
            <person name="Zhang T."/>
            <person name="Zhang Y."/>
        </authorList>
    </citation>
    <scope>NUCLEOTIDE SEQUENCE [LARGE SCALE GENOMIC DNA]</scope>
    <source>
        <strain evidence="2 3">SPU_B003</strain>
    </source>
</reference>
<feature type="domain" description="Glycosyltransferase 2-like" evidence="1">
    <location>
        <begin position="1"/>
        <end position="124"/>
    </location>
</feature>
<dbReference type="GO" id="GO:0016757">
    <property type="term" value="F:glycosyltransferase activity"/>
    <property type="evidence" value="ECO:0007669"/>
    <property type="project" value="UniProtKB-KW"/>
</dbReference>
<accession>A0A1W6NYJ5</accession>
<dbReference type="STRING" id="92947.BVG79_00745"/>
<evidence type="ECO:0000313" key="2">
    <source>
        <dbReference type="EMBL" id="ARO14097.1"/>
    </source>
</evidence>
<dbReference type="CDD" id="cd04179">
    <property type="entry name" value="DPM_DPG-synthase_like"/>
    <property type="match status" value="1"/>
</dbReference>
<evidence type="ECO:0000313" key="3">
    <source>
        <dbReference type="Proteomes" id="UP000242447"/>
    </source>
</evidence>
<dbReference type="Proteomes" id="UP000242447">
    <property type="component" value="Chromosome"/>
</dbReference>
<keyword evidence="2" id="KW-0808">Transferase</keyword>